<evidence type="ECO:0000256" key="5">
    <source>
        <dbReference type="ARBA" id="ARBA00022692"/>
    </source>
</evidence>
<evidence type="ECO:0000256" key="2">
    <source>
        <dbReference type="ARBA" id="ARBA00004442"/>
    </source>
</evidence>
<evidence type="ECO:0000256" key="7">
    <source>
        <dbReference type="ARBA" id="ARBA00023136"/>
    </source>
</evidence>
<proteinExistence type="inferred from homology"/>
<dbReference type="PROSITE" id="PS51123">
    <property type="entry name" value="OMPA_2"/>
    <property type="match status" value="1"/>
</dbReference>
<protein>
    <submittedName>
        <fullName evidence="13">OmpA/MotB domain protein</fullName>
    </submittedName>
</protein>
<dbReference type="RefSeq" id="WP_011719688.1">
    <property type="nucleotide sequence ID" value="NC_008578.1"/>
</dbReference>
<feature type="transmembrane region" description="Helical" evidence="11">
    <location>
        <begin position="29"/>
        <end position="52"/>
    </location>
</feature>
<feature type="region of interest" description="Disordered" evidence="10">
    <location>
        <begin position="75"/>
        <end position="126"/>
    </location>
</feature>
<feature type="domain" description="OmpA-like" evidence="12">
    <location>
        <begin position="160"/>
        <end position="281"/>
    </location>
</feature>
<comment type="similarity">
    <text evidence="3">Belongs to the MotB family.</text>
</comment>
<keyword evidence="8" id="KW-0998">Cell outer membrane</keyword>
<dbReference type="EMBL" id="CP000481">
    <property type="protein sequence ID" value="ABK52625.1"/>
    <property type="molecule type" value="Genomic_DNA"/>
</dbReference>
<dbReference type="InterPro" id="IPR006664">
    <property type="entry name" value="OMP_bac"/>
</dbReference>
<evidence type="ECO:0000256" key="3">
    <source>
        <dbReference type="ARBA" id="ARBA00008914"/>
    </source>
</evidence>
<feature type="region of interest" description="Disordered" evidence="10">
    <location>
        <begin position="1"/>
        <end position="25"/>
    </location>
</feature>
<evidence type="ECO:0000313" key="13">
    <source>
        <dbReference type="EMBL" id="ABK52625.1"/>
    </source>
</evidence>
<evidence type="ECO:0000256" key="8">
    <source>
        <dbReference type="ARBA" id="ARBA00023237"/>
    </source>
</evidence>
<feature type="compositionally biased region" description="Low complexity" evidence="10">
    <location>
        <begin position="112"/>
        <end position="126"/>
    </location>
</feature>
<dbReference type="Proteomes" id="UP000008221">
    <property type="component" value="Chromosome"/>
</dbReference>
<reference evidence="13 14" key="1">
    <citation type="journal article" date="2009" name="Genome Res.">
        <title>Complete genome of the cellulolytic thermophile Acidothermus cellulolyticus 11B provides insights into its ecophysiological and evolutionary adaptations.</title>
        <authorList>
            <person name="Barabote R.D."/>
            <person name="Xie G."/>
            <person name="Leu D.H."/>
            <person name="Normand P."/>
            <person name="Necsulea A."/>
            <person name="Daubin V."/>
            <person name="Medigue C."/>
            <person name="Adney W.S."/>
            <person name="Xu X.C."/>
            <person name="Lapidus A."/>
            <person name="Parales R.E."/>
            <person name="Detter C."/>
            <person name="Pujic P."/>
            <person name="Bruce D."/>
            <person name="Lavire C."/>
            <person name="Challacombe J.F."/>
            <person name="Brettin T.S."/>
            <person name="Berry A.M."/>
        </authorList>
    </citation>
    <scope>NUCLEOTIDE SEQUENCE [LARGE SCALE GENOMIC DNA]</scope>
    <source>
        <strain evidence="14">ATCC 43068 / DSM 8971 / 11B</strain>
    </source>
</reference>
<dbReference type="PANTHER" id="PTHR30329:SF21">
    <property type="entry name" value="LIPOPROTEIN YIAD-RELATED"/>
    <property type="match status" value="1"/>
</dbReference>
<dbReference type="Gene3D" id="3.30.1330.60">
    <property type="entry name" value="OmpA-like domain"/>
    <property type="match status" value="1"/>
</dbReference>
<dbReference type="GO" id="GO:0005886">
    <property type="term" value="C:plasma membrane"/>
    <property type="evidence" value="ECO:0007669"/>
    <property type="project" value="UniProtKB-SubCell"/>
</dbReference>
<dbReference type="OrthoDB" id="9815217at2"/>
<keyword evidence="14" id="KW-1185">Reference proteome</keyword>
<dbReference type="InterPro" id="IPR036737">
    <property type="entry name" value="OmpA-like_sf"/>
</dbReference>
<dbReference type="GO" id="GO:0009279">
    <property type="term" value="C:cell outer membrane"/>
    <property type="evidence" value="ECO:0007669"/>
    <property type="project" value="UniProtKB-SubCell"/>
</dbReference>
<dbReference type="PRINTS" id="PR01021">
    <property type="entry name" value="OMPADOMAIN"/>
</dbReference>
<dbReference type="STRING" id="351607.Acel_0852"/>
<evidence type="ECO:0000256" key="4">
    <source>
        <dbReference type="ARBA" id="ARBA00022475"/>
    </source>
</evidence>
<keyword evidence="5 11" id="KW-0812">Transmembrane</keyword>
<dbReference type="KEGG" id="ace:Acel_0852"/>
<dbReference type="SUPFAM" id="SSF103088">
    <property type="entry name" value="OmpA-like"/>
    <property type="match status" value="1"/>
</dbReference>
<dbReference type="CDD" id="cd07185">
    <property type="entry name" value="OmpA_C-like"/>
    <property type="match status" value="1"/>
</dbReference>
<evidence type="ECO:0000256" key="9">
    <source>
        <dbReference type="PROSITE-ProRule" id="PRU00473"/>
    </source>
</evidence>
<evidence type="ECO:0000256" key="11">
    <source>
        <dbReference type="SAM" id="Phobius"/>
    </source>
</evidence>
<dbReference type="PANTHER" id="PTHR30329">
    <property type="entry name" value="STATOR ELEMENT OF FLAGELLAR MOTOR COMPLEX"/>
    <property type="match status" value="1"/>
</dbReference>
<feature type="compositionally biased region" description="Basic and acidic residues" evidence="10">
    <location>
        <begin position="15"/>
        <end position="25"/>
    </location>
</feature>
<evidence type="ECO:0000256" key="6">
    <source>
        <dbReference type="ARBA" id="ARBA00022989"/>
    </source>
</evidence>
<keyword evidence="4" id="KW-1003">Cell membrane</keyword>
<sequence length="290" mass="31336">MSTSRPSRRRRRSRQHAEGGHGPSHERWLLTYTDMVTLLMVLFIVLFAISVVDKKKFAELADGLAHQFGSTPKVLPAGTGVMDGGKTANHDQGQLTNNPDQPIAPISDAEQSHAQPSAQASASAAANAERETFLDAERRIEAALQAKGLADSVKFRVETRGLIVSIVTDQVLFDTGKADLRPIGRQVLDAIAPVLRGLPNDISVEGHTDNVPITGGPFASNWELSAIRATTVLRYLVSNDGLPEERMSATGYADTRPLVPNDTPEHRQQNRRVDIVVLSTLLTQAIGGSP</sequence>
<dbReference type="AlphaFoldDB" id="A0LT65"/>
<organism evidence="13 14">
    <name type="scientific">Acidothermus cellulolyticus (strain ATCC 43068 / DSM 8971 / 11B)</name>
    <dbReference type="NCBI Taxonomy" id="351607"/>
    <lineage>
        <taxon>Bacteria</taxon>
        <taxon>Bacillati</taxon>
        <taxon>Actinomycetota</taxon>
        <taxon>Actinomycetes</taxon>
        <taxon>Acidothermales</taxon>
        <taxon>Acidothermaceae</taxon>
        <taxon>Acidothermus</taxon>
    </lineage>
</organism>
<dbReference type="InterPro" id="IPR025713">
    <property type="entry name" value="MotB-like_N_dom"/>
</dbReference>
<dbReference type="eggNOG" id="COG1360">
    <property type="taxonomic scope" value="Bacteria"/>
</dbReference>
<name>A0LT65_ACIC1</name>
<dbReference type="Pfam" id="PF00691">
    <property type="entry name" value="OmpA"/>
    <property type="match status" value="1"/>
</dbReference>
<keyword evidence="7 9" id="KW-0472">Membrane</keyword>
<comment type="subcellular location">
    <subcellularLocation>
        <location evidence="1">Cell membrane</location>
        <topology evidence="1">Single-pass membrane protein</topology>
    </subcellularLocation>
    <subcellularLocation>
        <location evidence="2">Cell outer membrane</location>
    </subcellularLocation>
</comment>
<evidence type="ECO:0000313" key="14">
    <source>
        <dbReference type="Proteomes" id="UP000008221"/>
    </source>
</evidence>
<dbReference type="Pfam" id="PF13677">
    <property type="entry name" value="MotB_plug"/>
    <property type="match status" value="1"/>
</dbReference>
<feature type="compositionally biased region" description="Polar residues" evidence="10">
    <location>
        <begin position="90"/>
        <end position="100"/>
    </location>
</feature>
<evidence type="ECO:0000259" key="12">
    <source>
        <dbReference type="PROSITE" id="PS51123"/>
    </source>
</evidence>
<gene>
    <name evidence="13" type="ordered locus">Acel_0852</name>
</gene>
<dbReference type="InterPro" id="IPR006665">
    <property type="entry name" value="OmpA-like"/>
</dbReference>
<dbReference type="HOGENOM" id="CLU_016890_0_0_11"/>
<evidence type="ECO:0000256" key="10">
    <source>
        <dbReference type="SAM" id="MobiDB-lite"/>
    </source>
</evidence>
<keyword evidence="6 11" id="KW-1133">Transmembrane helix</keyword>
<feature type="compositionally biased region" description="Basic residues" evidence="10">
    <location>
        <begin position="1"/>
        <end position="14"/>
    </location>
</feature>
<dbReference type="InParanoid" id="A0LT65"/>
<evidence type="ECO:0000256" key="1">
    <source>
        <dbReference type="ARBA" id="ARBA00004162"/>
    </source>
</evidence>
<dbReference type="InterPro" id="IPR050330">
    <property type="entry name" value="Bact_OuterMem_StrucFunc"/>
</dbReference>
<dbReference type="PRINTS" id="PR01023">
    <property type="entry name" value="NAFLGMOTY"/>
</dbReference>
<accession>A0LT65</accession>